<evidence type="ECO:0000256" key="4">
    <source>
        <dbReference type="ARBA" id="ARBA00023136"/>
    </source>
</evidence>
<proteinExistence type="predicted"/>
<dbReference type="GO" id="GO:0015095">
    <property type="term" value="F:magnesium ion transmembrane transporter activity"/>
    <property type="evidence" value="ECO:0007669"/>
    <property type="project" value="InterPro"/>
</dbReference>
<evidence type="ECO:0000256" key="3">
    <source>
        <dbReference type="ARBA" id="ARBA00022989"/>
    </source>
</evidence>
<dbReference type="PANTHER" id="PTHR12570:SF9">
    <property type="entry name" value="MAGNESIUM TRANSPORTER NIPA8-RELATED"/>
    <property type="match status" value="1"/>
</dbReference>
<evidence type="ECO:0000256" key="1">
    <source>
        <dbReference type="ARBA" id="ARBA00004141"/>
    </source>
</evidence>
<gene>
    <name evidence="7" type="ORF">BRAN1462_LOCUS7699</name>
</gene>
<feature type="region of interest" description="Disordered" evidence="5">
    <location>
        <begin position="380"/>
        <end position="407"/>
    </location>
</feature>
<accession>A0A7S2N1J6</accession>
<dbReference type="PANTHER" id="PTHR12570">
    <property type="match status" value="1"/>
</dbReference>
<evidence type="ECO:0000313" key="7">
    <source>
        <dbReference type="EMBL" id="CAD9514338.1"/>
    </source>
</evidence>
<feature type="compositionally biased region" description="Polar residues" evidence="5">
    <location>
        <begin position="304"/>
        <end position="314"/>
    </location>
</feature>
<feature type="transmembrane region" description="Helical" evidence="6">
    <location>
        <begin position="36"/>
        <end position="54"/>
    </location>
</feature>
<feature type="compositionally biased region" description="Acidic residues" evidence="5">
    <location>
        <begin position="384"/>
        <end position="407"/>
    </location>
</feature>
<reference evidence="7" key="1">
    <citation type="submission" date="2021-01" db="EMBL/GenBank/DDBJ databases">
        <authorList>
            <person name="Corre E."/>
            <person name="Pelletier E."/>
            <person name="Niang G."/>
            <person name="Scheremetjew M."/>
            <person name="Finn R."/>
            <person name="Kale V."/>
            <person name="Holt S."/>
            <person name="Cochrane G."/>
            <person name="Meng A."/>
            <person name="Brown T."/>
            <person name="Cohen L."/>
        </authorList>
    </citation>
    <scope>NUCLEOTIDE SEQUENCE</scope>
    <source>
        <strain evidence="7">RCC3387</strain>
    </source>
</reference>
<organism evidence="7">
    <name type="scientific">Zooxanthella nutricula</name>
    <dbReference type="NCBI Taxonomy" id="1333877"/>
    <lineage>
        <taxon>Eukaryota</taxon>
        <taxon>Sar</taxon>
        <taxon>Alveolata</taxon>
        <taxon>Dinophyceae</taxon>
        <taxon>Peridiniales</taxon>
        <taxon>Peridiniales incertae sedis</taxon>
        <taxon>Zooxanthella</taxon>
    </lineage>
</organism>
<dbReference type="SUPFAM" id="SSF103481">
    <property type="entry name" value="Multidrug resistance efflux transporter EmrE"/>
    <property type="match status" value="1"/>
</dbReference>
<keyword evidence="3 6" id="KW-1133">Transmembrane helix</keyword>
<comment type="subcellular location">
    <subcellularLocation>
        <location evidence="1">Membrane</location>
        <topology evidence="1">Multi-pass membrane protein</topology>
    </subcellularLocation>
</comment>
<dbReference type="AlphaFoldDB" id="A0A7S2N1J6"/>
<protein>
    <submittedName>
        <fullName evidence="7">Uncharacterized protein</fullName>
    </submittedName>
</protein>
<keyword evidence="4 6" id="KW-0472">Membrane</keyword>
<dbReference type="EMBL" id="HBGW01012136">
    <property type="protein sequence ID" value="CAD9514338.1"/>
    <property type="molecule type" value="Transcribed_RNA"/>
</dbReference>
<evidence type="ECO:0000256" key="6">
    <source>
        <dbReference type="SAM" id="Phobius"/>
    </source>
</evidence>
<dbReference type="InterPro" id="IPR037185">
    <property type="entry name" value="EmrE-like"/>
</dbReference>
<dbReference type="GO" id="GO:0016020">
    <property type="term" value="C:membrane"/>
    <property type="evidence" value="ECO:0007669"/>
    <property type="project" value="UniProtKB-SubCell"/>
</dbReference>
<evidence type="ECO:0000256" key="2">
    <source>
        <dbReference type="ARBA" id="ARBA00022692"/>
    </source>
</evidence>
<feature type="transmembrane region" description="Helical" evidence="6">
    <location>
        <begin position="6"/>
        <end position="24"/>
    </location>
</feature>
<feature type="transmembrane region" description="Helical" evidence="6">
    <location>
        <begin position="267"/>
        <end position="287"/>
    </location>
</feature>
<feature type="transmembrane region" description="Helical" evidence="6">
    <location>
        <begin position="133"/>
        <end position="152"/>
    </location>
</feature>
<feature type="transmembrane region" description="Helical" evidence="6">
    <location>
        <begin position="203"/>
        <end position="220"/>
    </location>
</feature>
<feature type="region of interest" description="Disordered" evidence="5">
    <location>
        <begin position="293"/>
        <end position="360"/>
    </location>
</feature>
<evidence type="ECO:0000256" key="5">
    <source>
        <dbReference type="SAM" id="MobiDB-lite"/>
    </source>
</evidence>
<feature type="transmembrane region" description="Helical" evidence="6">
    <location>
        <begin position="92"/>
        <end position="113"/>
    </location>
</feature>
<dbReference type="Pfam" id="PF05653">
    <property type="entry name" value="Mg_trans_NIPA"/>
    <property type="match status" value="1"/>
</dbReference>
<feature type="transmembrane region" description="Helical" evidence="6">
    <location>
        <begin position="60"/>
        <end position="80"/>
    </location>
</feature>
<sequence length="407" mass="42847">MPVALGVAFEVFATFLGTVGKQLISFSGRVKDQKRANLLKFSGLVITTLIGPVVDMAAYAFAPQAIIAPLAGLDIVWNTMSAPITLGERLSARHVVGSTLVFLGAMLTAMLGPHSETQATQEWLDETFNSLRFLSYCIVFGVAFAIGAVVLQTRPKGVGDKARGLALGLMAGGIAGNMFFMSASLGLLRSSASSGDWSVWRSWMPYVLVLGAVSMAVLNIPFMSKALQEYEALFAVTLFEGCHILVACVSGAWVLRELDREAFETQSLYWMAVSVIFCGLLVIQRAVAGNAKPKVGDGRALRDVNSNPSANSINAEEEMSPPYDHPLQANGAHAAQPALNDSASRTSGDHDARSSQVPTAVPGSGELVVWAGSLTGIGSSVVVDPEELATSDTEGDSSDAADDTAAE</sequence>
<dbReference type="InterPro" id="IPR008521">
    <property type="entry name" value="Mg_trans_NIPA"/>
</dbReference>
<feature type="transmembrane region" description="Helical" evidence="6">
    <location>
        <begin position="232"/>
        <end position="255"/>
    </location>
</feature>
<keyword evidence="2 6" id="KW-0812">Transmembrane</keyword>
<name>A0A7S2N1J6_9DINO</name>
<feature type="transmembrane region" description="Helical" evidence="6">
    <location>
        <begin position="164"/>
        <end position="183"/>
    </location>
</feature>